<dbReference type="Pfam" id="PF01732">
    <property type="entry name" value="Mycop_pep_DUF31"/>
    <property type="match status" value="1"/>
</dbReference>
<protein>
    <recommendedName>
        <fullName evidence="2">DUF31 domain-containing protein</fullName>
    </recommendedName>
</protein>
<feature type="domain" description="DUF31" evidence="2">
    <location>
        <begin position="291"/>
        <end position="779"/>
    </location>
</feature>
<dbReference type="NCBIfam" id="NF045842">
    <property type="entry name" value="MIP_near_MIB"/>
    <property type="match status" value="1"/>
</dbReference>
<dbReference type="InterPro" id="IPR022382">
    <property type="entry name" value="Mycoplasma_peptidase_DUF31"/>
</dbReference>
<gene>
    <name evidence="3" type="ORF">MCAPa_0340</name>
</gene>
<name>A0A084ESM3_MYCCA</name>
<evidence type="ECO:0000256" key="1">
    <source>
        <dbReference type="SAM" id="Coils"/>
    </source>
</evidence>
<feature type="coiled-coil region" evidence="1">
    <location>
        <begin position="371"/>
        <end position="398"/>
    </location>
</feature>
<reference evidence="3 4" key="1">
    <citation type="submission" date="2014-02" db="EMBL/GenBank/DDBJ databases">
        <title>Genome sequence of Mycoplasma capricolum subsp. capricolum strain 14232.</title>
        <authorList>
            <person name="Sirand-Pugnet P."/>
            <person name="Breton M."/>
            <person name="Dordet-Frisoni E."/>
            <person name="Baranowski E."/>
            <person name="Barre A."/>
            <person name="Couture C."/>
            <person name="Dupuy V."/>
            <person name="Gaurivaud P."/>
            <person name="Jacob D."/>
            <person name="Lemaitre C."/>
            <person name="Manso-Silvan L."/>
            <person name="Nikolski M."/>
            <person name="Nouvel L.-X."/>
            <person name="Poumarat F."/>
            <person name="Tardy F."/>
            <person name="Thebault P."/>
            <person name="Theil S."/>
            <person name="Citti C."/>
            <person name="Thiaucourt F."/>
            <person name="Blanchard A."/>
        </authorList>
    </citation>
    <scope>NUCLEOTIDE SEQUENCE [LARGE SCALE GENOMIC DNA]</scope>
    <source>
        <strain evidence="3 4">14232</strain>
    </source>
</reference>
<dbReference type="NCBIfam" id="NF045841">
    <property type="entry name" value="Ig_SerProt_MIP"/>
    <property type="match status" value="1"/>
</dbReference>
<proteinExistence type="predicted"/>
<dbReference type="PROSITE" id="PS51257">
    <property type="entry name" value="PROKAR_LIPOPROTEIN"/>
    <property type="match status" value="1"/>
</dbReference>
<dbReference type="AlphaFoldDB" id="A0A084ESM3"/>
<dbReference type="EMBL" id="JFDO01000003">
    <property type="protein sequence ID" value="KEZ20965.1"/>
    <property type="molecule type" value="Genomic_DNA"/>
</dbReference>
<dbReference type="Proteomes" id="UP000028533">
    <property type="component" value="Unassembled WGS sequence"/>
</dbReference>
<evidence type="ECO:0000313" key="3">
    <source>
        <dbReference type="EMBL" id="KEZ20965.1"/>
    </source>
</evidence>
<evidence type="ECO:0000259" key="2">
    <source>
        <dbReference type="Pfam" id="PF01732"/>
    </source>
</evidence>
<comment type="caution">
    <text evidence="3">The sequence shown here is derived from an EMBL/GenBank/DDBJ whole genome shotgun (WGS) entry which is preliminary data.</text>
</comment>
<evidence type="ECO:0000313" key="4">
    <source>
        <dbReference type="Proteomes" id="UP000028533"/>
    </source>
</evidence>
<keyword evidence="1" id="KW-0175">Coiled coil</keyword>
<sequence>MKKFNKLLMLISSSTLLIPLTLLISCKPQTKKIINRLLSDNEFINLVDSINNENDILKYADIKFKDPSGDLISKESVLPTRLSNNDILITFKDRYEKQVNASVTNIKIEDSDNPFSVVNDATVFIEFKNASTNKAKTKSFKITGLNTKNTVDRSGHKVVDELAYFNGETGYTKYTNNSQKERFKFDNDKYISRLEAEFGGSKGSIDLKRFRGLEASDNDIKNFDKQAELSNFDSYYNAALKGFTLPVYKDGKVDGLKINDASETIKGPSPIDSLGRIEKAKTNGLARTIPNETYKTAAIQTFQVSFKGWKDYAQEIAEAEYYINLFNKWSDKQIEAYIARQLWQLEQNLKYDLNLVEKDIATTDPELTTVIKGFNDKKEQLKKDYEKEKETLFSLKRDGLVKWQREEIEKYRKKKEEKIFQTSESGTMWIMDYLTEDNSKTPTKFYFGTNSHVAKAIKNDLISVSLTRINSDINVGQTFNINSFDKNFTTFTFEAQENKSKISDAVTAIFHATDFINSNSNPVNLLEKEQKEKYKDAGIFADFAVIEIDFEKLLKTDDYKRSIWNEKTEISDKFPSDQEGLIKKITNDYQNSKSKIQFESNSLLEDQFYNTFDRKLDFNHNKPEDVKNYKDLNSFYILGYPSSKEDHYLEKYYDQKQLDYQKYDFSLWVNSEYKYYKNIAKKEGYTSSFKDYELEKGNFLSYQIGYRSFIDKPGLTDAFLAVHRIGSDLYTLYDEKEKKVKHYFNYGLEILPRFYAPAGGASGSSVRTKDNKLIAVFHAANYVAKTGLAAAFRSNGYDYKNLFGNYKLGQYDLIYGGGKDQQSGRSYREVMNTKYNNKKSALFSNGFNEIPENFKFKDSKAK</sequence>
<dbReference type="RefSeq" id="WP_036430916.1">
    <property type="nucleotide sequence ID" value="NZ_JFDO01000003.1"/>
</dbReference>
<accession>A0A084ESM3</accession>
<dbReference type="InterPro" id="IPR022381">
    <property type="entry name" value="Uncharacterised_MG067"/>
</dbReference>
<organism evidence="3 4">
    <name type="scientific">Mycoplasma capricolum subsp. capricolum 14232</name>
    <dbReference type="NCBI Taxonomy" id="1188238"/>
    <lineage>
        <taxon>Bacteria</taxon>
        <taxon>Bacillati</taxon>
        <taxon>Mycoplasmatota</taxon>
        <taxon>Mollicutes</taxon>
        <taxon>Mycoplasmataceae</taxon>
        <taxon>Mycoplasma</taxon>
    </lineage>
</organism>
<dbReference type="PRINTS" id="PR00840">
    <property type="entry name" value="Y06768FAMILY"/>
</dbReference>